<protein>
    <submittedName>
        <fullName evidence="3">Uncharacterized protein</fullName>
    </submittedName>
</protein>
<feature type="region of interest" description="Disordered" evidence="1">
    <location>
        <begin position="1"/>
        <end position="29"/>
    </location>
</feature>
<dbReference type="AlphaFoldDB" id="B8LBR6"/>
<keyword evidence="2" id="KW-1133">Transmembrane helix</keyword>
<dbReference type="HOGENOM" id="CLU_843312_0_0_1"/>
<name>B8LBR6_THAPS</name>
<dbReference type="RefSeq" id="XP_002296399.1">
    <property type="nucleotide sequence ID" value="XM_002296363.1"/>
</dbReference>
<evidence type="ECO:0000256" key="2">
    <source>
        <dbReference type="SAM" id="Phobius"/>
    </source>
</evidence>
<reference evidence="3 4" key="1">
    <citation type="journal article" date="2004" name="Science">
        <title>The genome of the diatom Thalassiosira pseudonana: ecology, evolution, and metabolism.</title>
        <authorList>
            <person name="Armbrust E.V."/>
            <person name="Berges J.A."/>
            <person name="Bowler C."/>
            <person name="Green B.R."/>
            <person name="Martinez D."/>
            <person name="Putnam N.H."/>
            <person name="Zhou S."/>
            <person name="Allen A.E."/>
            <person name="Apt K.E."/>
            <person name="Bechner M."/>
            <person name="Brzezinski M.A."/>
            <person name="Chaal B.K."/>
            <person name="Chiovitti A."/>
            <person name="Davis A.K."/>
            <person name="Demarest M.S."/>
            <person name="Detter J.C."/>
            <person name="Glavina T."/>
            <person name="Goodstein D."/>
            <person name="Hadi M.Z."/>
            <person name="Hellsten U."/>
            <person name="Hildebrand M."/>
            <person name="Jenkins B.D."/>
            <person name="Jurka J."/>
            <person name="Kapitonov V.V."/>
            <person name="Kroger N."/>
            <person name="Lau W.W."/>
            <person name="Lane T.W."/>
            <person name="Larimer F.W."/>
            <person name="Lippmeier J.C."/>
            <person name="Lucas S."/>
            <person name="Medina M."/>
            <person name="Montsant A."/>
            <person name="Obornik M."/>
            <person name="Parker M.S."/>
            <person name="Palenik B."/>
            <person name="Pazour G.J."/>
            <person name="Richardson P.M."/>
            <person name="Rynearson T.A."/>
            <person name="Saito M.A."/>
            <person name="Schwartz D.C."/>
            <person name="Thamatrakoln K."/>
            <person name="Valentin K."/>
            <person name="Vardi A."/>
            <person name="Wilkerson F.P."/>
            <person name="Rokhsar D.S."/>
        </authorList>
    </citation>
    <scope>NUCLEOTIDE SEQUENCE [LARGE SCALE GENOMIC DNA]</scope>
    <source>
        <strain evidence="3 4">CCMP1335</strain>
    </source>
</reference>
<accession>B8LBR6</accession>
<keyword evidence="2" id="KW-0472">Membrane</keyword>
<evidence type="ECO:0000313" key="4">
    <source>
        <dbReference type="Proteomes" id="UP000001449"/>
    </source>
</evidence>
<evidence type="ECO:0000313" key="3">
    <source>
        <dbReference type="EMBL" id="EED87095.1"/>
    </source>
</evidence>
<feature type="compositionally biased region" description="Low complexity" evidence="1">
    <location>
        <begin position="151"/>
        <end position="162"/>
    </location>
</feature>
<sequence length="330" mass="37284">MLHISTIDVETPSNESDINPSPSTHHSDISTNQNNLFQWKDILPLSLFTIFCLIIATLISTYEDFDVTHTRPNPSTLRVLSKGEHHFNFIGAATKGMGWGSADRGAVDTGDSDFFEEWYGNSATSLQWKPSYNEIMLQHRSERIPRWTREQTSSQSSSLSTTANTDDATIPTKEDLQQAVLQLYKSLDELDDLKLMAEDYRWDDMKERMQPSTHKDGSGVYSALEYSMDVLKAAPSYYSSSSSQHEENNPGIQRDTTKDATSIEELPSLIGFDWGSCAWRHCGAKADAQEALAELYSSLGMLEPFECRFVIGKLRVIDERVFVRCLLFLH</sequence>
<dbReference type="GeneID" id="7448282"/>
<dbReference type="eggNOG" id="ENOG502SGQI">
    <property type="taxonomic scope" value="Eukaryota"/>
</dbReference>
<dbReference type="KEGG" id="tps:THAPSDRAFT_8689"/>
<organism evidence="3 4">
    <name type="scientific">Thalassiosira pseudonana</name>
    <name type="common">Marine diatom</name>
    <name type="synonym">Cyclotella nana</name>
    <dbReference type="NCBI Taxonomy" id="35128"/>
    <lineage>
        <taxon>Eukaryota</taxon>
        <taxon>Sar</taxon>
        <taxon>Stramenopiles</taxon>
        <taxon>Ochrophyta</taxon>
        <taxon>Bacillariophyta</taxon>
        <taxon>Coscinodiscophyceae</taxon>
        <taxon>Thalassiosirophycidae</taxon>
        <taxon>Thalassiosirales</taxon>
        <taxon>Thalassiosiraceae</taxon>
        <taxon>Thalassiosira</taxon>
    </lineage>
</organism>
<feature type="region of interest" description="Disordered" evidence="1">
    <location>
        <begin position="239"/>
        <end position="258"/>
    </location>
</feature>
<evidence type="ECO:0000256" key="1">
    <source>
        <dbReference type="SAM" id="MobiDB-lite"/>
    </source>
</evidence>
<gene>
    <name evidence="3" type="ORF">THAPSDRAFT_8689</name>
</gene>
<dbReference type="EMBL" id="DS999415">
    <property type="protein sequence ID" value="EED87095.1"/>
    <property type="molecule type" value="Genomic_DNA"/>
</dbReference>
<proteinExistence type="predicted"/>
<feature type="transmembrane region" description="Helical" evidence="2">
    <location>
        <begin position="42"/>
        <end position="62"/>
    </location>
</feature>
<feature type="region of interest" description="Disordered" evidence="1">
    <location>
        <begin position="147"/>
        <end position="167"/>
    </location>
</feature>
<keyword evidence="2" id="KW-0812">Transmembrane</keyword>
<keyword evidence="4" id="KW-1185">Reference proteome</keyword>
<dbReference type="PaxDb" id="35128-Thaps8689"/>
<dbReference type="InParanoid" id="B8LBR6"/>
<reference evidence="3 4" key="2">
    <citation type="journal article" date="2008" name="Nature">
        <title>The Phaeodactylum genome reveals the evolutionary history of diatom genomes.</title>
        <authorList>
            <person name="Bowler C."/>
            <person name="Allen A.E."/>
            <person name="Badger J.H."/>
            <person name="Grimwood J."/>
            <person name="Jabbari K."/>
            <person name="Kuo A."/>
            <person name="Maheswari U."/>
            <person name="Martens C."/>
            <person name="Maumus F."/>
            <person name="Otillar R.P."/>
            <person name="Rayko E."/>
            <person name="Salamov A."/>
            <person name="Vandepoele K."/>
            <person name="Beszteri B."/>
            <person name="Gruber A."/>
            <person name="Heijde M."/>
            <person name="Katinka M."/>
            <person name="Mock T."/>
            <person name="Valentin K."/>
            <person name="Verret F."/>
            <person name="Berges J.A."/>
            <person name="Brownlee C."/>
            <person name="Cadoret J.P."/>
            <person name="Chiovitti A."/>
            <person name="Choi C.J."/>
            <person name="Coesel S."/>
            <person name="De Martino A."/>
            <person name="Detter J.C."/>
            <person name="Durkin C."/>
            <person name="Falciatore A."/>
            <person name="Fournet J."/>
            <person name="Haruta M."/>
            <person name="Huysman M.J."/>
            <person name="Jenkins B.D."/>
            <person name="Jiroutova K."/>
            <person name="Jorgensen R.E."/>
            <person name="Joubert Y."/>
            <person name="Kaplan A."/>
            <person name="Kroger N."/>
            <person name="Kroth P.G."/>
            <person name="La Roche J."/>
            <person name="Lindquist E."/>
            <person name="Lommer M."/>
            <person name="Martin-Jezequel V."/>
            <person name="Lopez P.J."/>
            <person name="Lucas S."/>
            <person name="Mangogna M."/>
            <person name="McGinnis K."/>
            <person name="Medlin L.K."/>
            <person name="Montsant A."/>
            <person name="Oudot-Le Secq M.P."/>
            <person name="Napoli C."/>
            <person name="Obornik M."/>
            <person name="Parker M.S."/>
            <person name="Petit J.L."/>
            <person name="Porcel B.M."/>
            <person name="Poulsen N."/>
            <person name="Robison M."/>
            <person name="Rychlewski L."/>
            <person name="Rynearson T.A."/>
            <person name="Schmutz J."/>
            <person name="Shapiro H."/>
            <person name="Siaut M."/>
            <person name="Stanley M."/>
            <person name="Sussman M.R."/>
            <person name="Taylor A.R."/>
            <person name="Vardi A."/>
            <person name="von Dassow P."/>
            <person name="Vyverman W."/>
            <person name="Willis A."/>
            <person name="Wyrwicz L.S."/>
            <person name="Rokhsar D.S."/>
            <person name="Weissenbach J."/>
            <person name="Armbrust E.V."/>
            <person name="Green B.R."/>
            <person name="Van de Peer Y."/>
            <person name="Grigoriev I.V."/>
        </authorList>
    </citation>
    <scope>NUCLEOTIDE SEQUENCE [LARGE SCALE GENOMIC DNA]</scope>
    <source>
        <strain evidence="3 4">CCMP1335</strain>
    </source>
</reference>
<dbReference type="Proteomes" id="UP000001449">
    <property type="component" value="Chromosome 11"/>
</dbReference>
<feature type="compositionally biased region" description="Polar residues" evidence="1">
    <location>
        <begin position="11"/>
        <end position="29"/>
    </location>
</feature>